<evidence type="ECO:0000313" key="3">
    <source>
        <dbReference type="Proteomes" id="UP000295182"/>
    </source>
</evidence>
<proteinExistence type="predicted"/>
<accession>A0A4V2SKN7</accession>
<feature type="region of interest" description="Disordered" evidence="1">
    <location>
        <begin position="22"/>
        <end position="42"/>
    </location>
</feature>
<sequence length="67" mass="7232">MEYGVAVKTVILPVAIPLFQSNDNNRQELGNDQTADKSGKTSNHLQKLASALTCALQAALVQHHGKF</sequence>
<reference evidence="2 3" key="1">
    <citation type="submission" date="2019-03" db="EMBL/GenBank/DDBJ databases">
        <title>Genomic Encyclopedia of Type Strains, Phase IV (KMG-IV): sequencing the most valuable type-strain genomes for metagenomic binning, comparative biology and taxonomic classification.</title>
        <authorList>
            <person name="Goeker M."/>
        </authorList>
    </citation>
    <scope>NUCLEOTIDE SEQUENCE [LARGE SCALE GENOMIC DNA]</scope>
    <source>
        <strain evidence="2 3">DSM 1837</strain>
    </source>
</reference>
<name>A0A4V2SKN7_9BURK</name>
<organism evidence="2 3">
    <name type="scientific">Simplicispira metamorpha</name>
    <dbReference type="NCBI Taxonomy" id="80881"/>
    <lineage>
        <taxon>Bacteria</taxon>
        <taxon>Pseudomonadati</taxon>
        <taxon>Pseudomonadota</taxon>
        <taxon>Betaproteobacteria</taxon>
        <taxon>Burkholderiales</taxon>
        <taxon>Comamonadaceae</taxon>
        <taxon>Simplicispira</taxon>
    </lineage>
</organism>
<evidence type="ECO:0000313" key="2">
    <source>
        <dbReference type="EMBL" id="TCP20216.1"/>
    </source>
</evidence>
<dbReference type="AlphaFoldDB" id="A0A4V2SKN7"/>
<keyword evidence="3" id="KW-1185">Reference proteome</keyword>
<dbReference type="Proteomes" id="UP000295182">
    <property type="component" value="Unassembled WGS sequence"/>
</dbReference>
<protein>
    <submittedName>
        <fullName evidence="2">Uncharacterized protein</fullName>
    </submittedName>
</protein>
<feature type="compositionally biased region" description="Polar residues" evidence="1">
    <location>
        <begin position="22"/>
        <end position="33"/>
    </location>
</feature>
<evidence type="ECO:0000256" key="1">
    <source>
        <dbReference type="SAM" id="MobiDB-lite"/>
    </source>
</evidence>
<dbReference type="EMBL" id="SLXH01000002">
    <property type="protein sequence ID" value="TCP20216.1"/>
    <property type="molecule type" value="Genomic_DNA"/>
</dbReference>
<gene>
    <name evidence="2" type="ORF">EV674_102184</name>
</gene>
<comment type="caution">
    <text evidence="2">The sequence shown here is derived from an EMBL/GenBank/DDBJ whole genome shotgun (WGS) entry which is preliminary data.</text>
</comment>